<evidence type="ECO:0000313" key="5">
    <source>
        <dbReference type="Proteomes" id="UP000032430"/>
    </source>
</evidence>
<keyword evidence="2" id="KW-0012">Acyltransferase</keyword>
<keyword evidence="5" id="KW-1185">Reference proteome</keyword>
<sequence>MTNSSTTFSLRAVKTVDLDSLFSMLVELVKYEGIYERFKLTRDRLEEELFGTNADWNCLVAVDMDEHLIGFCLYTFANINRAFNISPMIQIDDLYVHPQYRRAGLGQLLLKEMGSIARVNNIGRLNAWCVKDNDIGQNFYQKIGAVKRDFIDIYSIDVNELT</sequence>
<dbReference type="RefSeq" id="WP_045095482.1">
    <property type="nucleotide sequence ID" value="NZ_LN614827.1"/>
</dbReference>
<dbReference type="GO" id="GO:0008080">
    <property type="term" value="F:N-acetyltransferase activity"/>
    <property type="evidence" value="ECO:0007669"/>
    <property type="project" value="TreeGrafter"/>
</dbReference>
<gene>
    <name evidence="4" type="ORF">LFA_1482</name>
</gene>
<proteinExistence type="predicted"/>
<evidence type="ECO:0000313" key="4">
    <source>
        <dbReference type="EMBL" id="CEG56900.1"/>
    </source>
</evidence>
<dbReference type="InterPro" id="IPR051016">
    <property type="entry name" value="Diverse_Substrate_AcTransf"/>
</dbReference>
<dbReference type="CDD" id="cd04301">
    <property type="entry name" value="NAT_SF"/>
    <property type="match status" value="1"/>
</dbReference>
<dbReference type="Gene3D" id="3.40.630.30">
    <property type="match status" value="1"/>
</dbReference>
<dbReference type="Proteomes" id="UP000032430">
    <property type="component" value="Chromosome I"/>
</dbReference>
<dbReference type="AlphaFoldDB" id="A0A098G5X3"/>
<feature type="domain" description="N-acetyltransferase" evidence="3">
    <location>
        <begin position="8"/>
        <end position="162"/>
    </location>
</feature>
<dbReference type="PANTHER" id="PTHR10545">
    <property type="entry name" value="DIAMINE N-ACETYLTRANSFERASE"/>
    <property type="match status" value="1"/>
</dbReference>
<evidence type="ECO:0000256" key="2">
    <source>
        <dbReference type="ARBA" id="ARBA00023315"/>
    </source>
</evidence>
<dbReference type="STRING" id="1212491.LFA_1482"/>
<name>A0A098G5X3_9GAMM</name>
<reference evidence="5" key="1">
    <citation type="submission" date="2014-09" db="EMBL/GenBank/DDBJ databases">
        <authorList>
            <person name="Gomez-Valero L."/>
        </authorList>
    </citation>
    <scope>NUCLEOTIDE SEQUENCE [LARGE SCALE GENOMIC DNA]</scope>
    <source>
        <strain evidence="5">ATCC700992</strain>
    </source>
</reference>
<dbReference type="OrthoDB" id="5637518at2"/>
<dbReference type="InterPro" id="IPR000182">
    <property type="entry name" value="GNAT_dom"/>
</dbReference>
<accession>A0A098G5X3</accession>
<evidence type="ECO:0000256" key="1">
    <source>
        <dbReference type="ARBA" id="ARBA00022679"/>
    </source>
</evidence>
<dbReference type="KEGG" id="lfa:LFA_1482"/>
<dbReference type="PROSITE" id="PS51186">
    <property type="entry name" value="GNAT"/>
    <property type="match status" value="1"/>
</dbReference>
<dbReference type="SUPFAM" id="SSF55729">
    <property type="entry name" value="Acyl-CoA N-acyltransferases (Nat)"/>
    <property type="match status" value="1"/>
</dbReference>
<keyword evidence="1 4" id="KW-0808">Transferase</keyword>
<dbReference type="EMBL" id="LN614827">
    <property type="protein sequence ID" value="CEG56900.1"/>
    <property type="molecule type" value="Genomic_DNA"/>
</dbReference>
<evidence type="ECO:0000259" key="3">
    <source>
        <dbReference type="PROSITE" id="PS51186"/>
    </source>
</evidence>
<dbReference type="HOGENOM" id="CLU_013985_41_3_6"/>
<dbReference type="PANTHER" id="PTHR10545:SF29">
    <property type="entry name" value="GH14572P-RELATED"/>
    <property type="match status" value="1"/>
</dbReference>
<organism evidence="4 5">
    <name type="scientific">Legionella fallonii LLAP-10</name>
    <dbReference type="NCBI Taxonomy" id="1212491"/>
    <lineage>
        <taxon>Bacteria</taxon>
        <taxon>Pseudomonadati</taxon>
        <taxon>Pseudomonadota</taxon>
        <taxon>Gammaproteobacteria</taxon>
        <taxon>Legionellales</taxon>
        <taxon>Legionellaceae</taxon>
        <taxon>Legionella</taxon>
    </lineage>
</organism>
<dbReference type="InterPro" id="IPR016181">
    <property type="entry name" value="Acyl_CoA_acyltransferase"/>
</dbReference>
<protein>
    <submittedName>
        <fullName evidence="4">Acetyltransferase</fullName>
    </submittedName>
</protein>
<dbReference type="Pfam" id="PF00583">
    <property type="entry name" value="Acetyltransf_1"/>
    <property type="match status" value="1"/>
</dbReference>